<reference evidence="1" key="1">
    <citation type="submission" date="2014-11" db="EMBL/GenBank/DDBJ databases">
        <authorList>
            <person name="Amaro Gonzalez C."/>
        </authorList>
    </citation>
    <scope>NUCLEOTIDE SEQUENCE</scope>
</reference>
<dbReference type="EMBL" id="GBXM01023375">
    <property type="protein sequence ID" value="JAH85202.1"/>
    <property type="molecule type" value="Transcribed_RNA"/>
</dbReference>
<reference evidence="1" key="2">
    <citation type="journal article" date="2015" name="Fish Shellfish Immunol.">
        <title>Early steps in the European eel (Anguilla anguilla)-Vibrio vulnificus interaction in the gills: Role of the RtxA13 toxin.</title>
        <authorList>
            <person name="Callol A."/>
            <person name="Pajuelo D."/>
            <person name="Ebbesson L."/>
            <person name="Teles M."/>
            <person name="MacKenzie S."/>
            <person name="Amaro C."/>
        </authorList>
    </citation>
    <scope>NUCLEOTIDE SEQUENCE</scope>
</reference>
<evidence type="ECO:0000313" key="1">
    <source>
        <dbReference type="EMBL" id="JAH85202.1"/>
    </source>
</evidence>
<accession>A0A0E9W4C1</accession>
<organism evidence="1">
    <name type="scientific">Anguilla anguilla</name>
    <name type="common">European freshwater eel</name>
    <name type="synonym">Muraena anguilla</name>
    <dbReference type="NCBI Taxonomy" id="7936"/>
    <lineage>
        <taxon>Eukaryota</taxon>
        <taxon>Metazoa</taxon>
        <taxon>Chordata</taxon>
        <taxon>Craniata</taxon>
        <taxon>Vertebrata</taxon>
        <taxon>Euteleostomi</taxon>
        <taxon>Actinopterygii</taxon>
        <taxon>Neopterygii</taxon>
        <taxon>Teleostei</taxon>
        <taxon>Anguilliformes</taxon>
        <taxon>Anguillidae</taxon>
        <taxon>Anguilla</taxon>
    </lineage>
</organism>
<name>A0A0E9W4C1_ANGAN</name>
<sequence>MDYLAKCLDCKNGFPSVTSNRGRYFVLQALHD</sequence>
<proteinExistence type="predicted"/>
<protein>
    <submittedName>
        <fullName evidence="1">Uncharacterized protein</fullName>
    </submittedName>
</protein>
<dbReference type="AlphaFoldDB" id="A0A0E9W4C1"/>